<dbReference type="PROSITE" id="PS51186">
    <property type="entry name" value="GNAT"/>
    <property type="match status" value="1"/>
</dbReference>
<dbReference type="GO" id="GO:0010485">
    <property type="term" value="F:histone H4 acetyltransferase activity"/>
    <property type="evidence" value="ECO:0007669"/>
    <property type="project" value="InterPro"/>
</dbReference>
<dbReference type="EMBL" id="MCGN01000007">
    <property type="protein sequence ID" value="ORY94828.1"/>
    <property type="molecule type" value="Genomic_DNA"/>
</dbReference>
<organism evidence="13 14">
    <name type="scientific">Syncephalastrum racemosum</name>
    <name type="common">Filamentous fungus</name>
    <dbReference type="NCBI Taxonomy" id="13706"/>
    <lineage>
        <taxon>Eukaryota</taxon>
        <taxon>Fungi</taxon>
        <taxon>Fungi incertae sedis</taxon>
        <taxon>Mucoromycota</taxon>
        <taxon>Mucoromycotina</taxon>
        <taxon>Mucoromycetes</taxon>
        <taxon>Mucorales</taxon>
        <taxon>Syncephalastraceae</taxon>
        <taxon>Syncephalastrum</taxon>
    </lineage>
</organism>
<comment type="caution">
    <text evidence="13">The sequence shown here is derived from an EMBL/GenBank/DDBJ whole genome shotgun (WGS) entry which is preliminary data.</text>
</comment>
<dbReference type="Proteomes" id="UP000242180">
    <property type="component" value="Unassembled WGS sequence"/>
</dbReference>
<dbReference type="EC" id="2.3.1.257" evidence="4"/>
<dbReference type="GO" id="GO:0005634">
    <property type="term" value="C:nucleus"/>
    <property type="evidence" value="ECO:0007669"/>
    <property type="project" value="UniProtKB-SubCell"/>
</dbReference>
<sequence length="164" mass="18917">MYTMYAESKDGWNDAHKKKEMRVPEARYLIARSADEPHDLKGFLYFQLLYEETMDDNVMAAVAYCFELQIAPAARNQGIGEFLLQLLCHIGHHWNMEKVMLTVFKANERAMRFYTQKLGFDLDEISPGKVLPPSRMREFDYEILSRSCRAPAFAEASDATTSTT</sequence>
<evidence type="ECO:0000256" key="5">
    <source>
        <dbReference type="ARBA" id="ARBA00015043"/>
    </source>
</evidence>
<dbReference type="OMA" id="ETNVGPY"/>
<dbReference type="GO" id="GO:0005737">
    <property type="term" value="C:cytoplasm"/>
    <property type="evidence" value="ECO:0007669"/>
    <property type="project" value="UniProtKB-SubCell"/>
</dbReference>
<comment type="catalytic activity">
    <reaction evidence="11">
        <text>N-terminal L-seryl-[histone H4] + acetyl-CoA = N-terminal N(alpha)-acetyl-L-seryl-[histone H4] + CoA + H(+)</text>
        <dbReference type="Rhea" id="RHEA:50596"/>
        <dbReference type="Rhea" id="RHEA-COMP:12740"/>
        <dbReference type="Rhea" id="RHEA-COMP:12743"/>
        <dbReference type="ChEBI" id="CHEBI:15378"/>
        <dbReference type="ChEBI" id="CHEBI:57287"/>
        <dbReference type="ChEBI" id="CHEBI:57288"/>
        <dbReference type="ChEBI" id="CHEBI:64738"/>
        <dbReference type="ChEBI" id="CHEBI:83690"/>
        <dbReference type="EC" id="2.3.1.257"/>
    </reaction>
</comment>
<dbReference type="STRING" id="13706.A0A1X2H8J0"/>
<protein>
    <recommendedName>
        <fullName evidence="5">N-alpha-acetyltransferase 40</fullName>
        <ecNumber evidence="4">2.3.1.257</ecNumber>
    </recommendedName>
</protein>
<comment type="subcellular location">
    <subcellularLocation>
        <location evidence="2">Cytoplasm</location>
    </subcellularLocation>
    <subcellularLocation>
        <location evidence="1">Nucleus</location>
    </subcellularLocation>
</comment>
<dbReference type="InterPro" id="IPR039949">
    <property type="entry name" value="NAA40"/>
</dbReference>
<evidence type="ECO:0000256" key="11">
    <source>
        <dbReference type="ARBA" id="ARBA00049524"/>
    </source>
</evidence>
<dbReference type="PANTHER" id="PTHR20531:SF1">
    <property type="entry name" value="N-ALPHA-ACETYLTRANSFERASE 40"/>
    <property type="match status" value="1"/>
</dbReference>
<name>A0A1X2H8J0_SYNRA</name>
<dbReference type="FunCoup" id="A0A1X2H8J0">
    <property type="interactions" value="720"/>
</dbReference>
<comment type="catalytic activity">
    <reaction evidence="10">
        <text>N-terminal L-seryl-[histone H2A] + acetyl-CoA = N-terminal N(alpha)-acetyl-L-seryl-[histone H2A] + CoA + H(+)</text>
        <dbReference type="Rhea" id="RHEA:50600"/>
        <dbReference type="Rhea" id="RHEA-COMP:12742"/>
        <dbReference type="Rhea" id="RHEA-COMP:12744"/>
        <dbReference type="ChEBI" id="CHEBI:15378"/>
        <dbReference type="ChEBI" id="CHEBI:57287"/>
        <dbReference type="ChEBI" id="CHEBI:57288"/>
        <dbReference type="ChEBI" id="CHEBI:64738"/>
        <dbReference type="ChEBI" id="CHEBI:83690"/>
        <dbReference type="EC" id="2.3.1.257"/>
    </reaction>
</comment>
<evidence type="ECO:0000256" key="9">
    <source>
        <dbReference type="ARBA" id="ARBA00023315"/>
    </source>
</evidence>
<dbReference type="Gene3D" id="3.40.630.30">
    <property type="match status" value="1"/>
</dbReference>
<feature type="domain" description="N-acetyltransferase" evidence="12">
    <location>
        <begin position="1"/>
        <end position="141"/>
    </location>
</feature>
<keyword evidence="6" id="KW-0963">Cytoplasm</keyword>
<evidence type="ECO:0000313" key="13">
    <source>
        <dbReference type="EMBL" id="ORY94828.1"/>
    </source>
</evidence>
<dbReference type="InterPro" id="IPR016181">
    <property type="entry name" value="Acyl_CoA_acyltransferase"/>
</dbReference>
<keyword evidence="8" id="KW-0539">Nucleus</keyword>
<dbReference type="GO" id="GO:0043998">
    <property type="term" value="F:histone H2A acetyltransferase activity"/>
    <property type="evidence" value="ECO:0007669"/>
    <property type="project" value="InterPro"/>
</dbReference>
<evidence type="ECO:0000259" key="12">
    <source>
        <dbReference type="PROSITE" id="PS51186"/>
    </source>
</evidence>
<dbReference type="SUPFAM" id="SSF55729">
    <property type="entry name" value="Acyl-CoA N-acyltransferases (Nat)"/>
    <property type="match status" value="1"/>
</dbReference>
<evidence type="ECO:0000256" key="4">
    <source>
        <dbReference type="ARBA" id="ARBA00012950"/>
    </source>
</evidence>
<evidence type="ECO:0000256" key="2">
    <source>
        <dbReference type="ARBA" id="ARBA00004496"/>
    </source>
</evidence>
<dbReference type="AlphaFoldDB" id="A0A1X2H8J0"/>
<evidence type="ECO:0000256" key="1">
    <source>
        <dbReference type="ARBA" id="ARBA00004123"/>
    </source>
</evidence>
<dbReference type="OrthoDB" id="424551at2759"/>
<dbReference type="InParanoid" id="A0A1X2H8J0"/>
<keyword evidence="7" id="KW-0808">Transferase</keyword>
<dbReference type="PANTHER" id="PTHR20531">
    <property type="entry name" value="N-ALPHA-ACETYLTRANSFERASE 40"/>
    <property type="match status" value="1"/>
</dbReference>
<evidence type="ECO:0000256" key="3">
    <source>
        <dbReference type="ARBA" id="ARBA00008870"/>
    </source>
</evidence>
<evidence type="ECO:0000256" key="7">
    <source>
        <dbReference type="ARBA" id="ARBA00022679"/>
    </source>
</evidence>
<proteinExistence type="inferred from homology"/>
<comment type="similarity">
    <text evidence="3">Belongs to the acetyltransferase family. NAA40 subfamily.</text>
</comment>
<evidence type="ECO:0000313" key="14">
    <source>
        <dbReference type="Proteomes" id="UP000242180"/>
    </source>
</evidence>
<gene>
    <name evidence="13" type="ORF">BCR43DRAFT_494655</name>
</gene>
<evidence type="ECO:0000256" key="10">
    <source>
        <dbReference type="ARBA" id="ARBA00047821"/>
    </source>
</evidence>
<dbReference type="CDD" id="cd04301">
    <property type="entry name" value="NAT_SF"/>
    <property type="match status" value="1"/>
</dbReference>
<keyword evidence="14" id="KW-1185">Reference proteome</keyword>
<dbReference type="InterPro" id="IPR000182">
    <property type="entry name" value="GNAT_dom"/>
</dbReference>
<keyword evidence="9" id="KW-0012">Acyltransferase</keyword>
<reference evidence="13 14" key="1">
    <citation type="submission" date="2016-07" db="EMBL/GenBank/DDBJ databases">
        <title>Pervasive Adenine N6-methylation of Active Genes in Fungi.</title>
        <authorList>
            <consortium name="DOE Joint Genome Institute"/>
            <person name="Mondo S.J."/>
            <person name="Dannebaum R.O."/>
            <person name="Kuo R.C."/>
            <person name="Labutti K."/>
            <person name="Haridas S."/>
            <person name="Kuo A."/>
            <person name="Salamov A."/>
            <person name="Ahrendt S.R."/>
            <person name="Lipzen A."/>
            <person name="Sullivan W."/>
            <person name="Andreopoulos W.B."/>
            <person name="Clum A."/>
            <person name="Lindquist E."/>
            <person name="Daum C."/>
            <person name="Ramamoorthy G.K."/>
            <person name="Gryganskyi A."/>
            <person name="Culley D."/>
            <person name="Magnuson J.K."/>
            <person name="James T.Y."/>
            <person name="O'Malley M.A."/>
            <person name="Stajich J.E."/>
            <person name="Spatafora J.W."/>
            <person name="Visel A."/>
            <person name="Grigoriev I.V."/>
        </authorList>
    </citation>
    <scope>NUCLEOTIDE SEQUENCE [LARGE SCALE GENOMIC DNA]</scope>
    <source>
        <strain evidence="13 14">NRRL 2496</strain>
    </source>
</reference>
<evidence type="ECO:0000256" key="6">
    <source>
        <dbReference type="ARBA" id="ARBA00022490"/>
    </source>
</evidence>
<dbReference type="Pfam" id="PF00583">
    <property type="entry name" value="Acetyltransf_1"/>
    <property type="match status" value="1"/>
</dbReference>
<accession>A0A1X2H8J0</accession>
<dbReference type="GO" id="GO:1990189">
    <property type="term" value="F:protein N-terminal-serine acetyltransferase activity"/>
    <property type="evidence" value="ECO:0007669"/>
    <property type="project" value="UniProtKB-EC"/>
</dbReference>
<evidence type="ECO:0000256" key="8">
    <source>
        <dbReference type="ARBA" id="ARBA00023242"/>
    </source>
</evidence>